<dbReference type="SMART" id="SM00530">
    <property type="entry name" value="HTH_XRE"/>
    <property type="match status" value="1"/>
</dbReference>
<dbReference type="InterPro" id="IPR041413">
    <property type="entry name" value="MLTR_LBD"/>
</dbReference>
<dbReference type="Proteomes" id="UP001500689">
    <property type="component" value="Unassembled WGS sequence"/>
</dbReference>
<dbReference type="Gene3D" id="1.10.260.40">
    <property type="entry name" value="lambda repressor-like DNA-binding domains"/>
    <property type="match status" value="1"/>
</dbReference>
<keyword evidence="3" id="KW-1185">Reference proteome</keyword>
<reference evidence="3" key="1">
    <citation type="journal article" date="2019" name="Int. J. Syst. Evol. Microbiol.">
        <title>The Global Catalogue of Microorganisms (GCM) 10K type strain sequencing project: providing services to taxonomists for standard genome sequencing and annotation.</title>
        <authorList>
            <consortium name="The Broad Institute Genomics Platform"/>
            <consortium name="The Broad Institute Genome Sequencing Center for Infectious Disease"/>
            <person name="Wu L."/>
            <person name="Ma J."/>
        </authorList>
    </citation>
    <scope>NUCLEOTIDE SEQUENCE [LARGE SCALE GENOMIC DNA]</scope>
    <source>
        <strain evidence="3">JCM 16898</strain>
    </source>
</reference>
<evidence type="ECO:0000259" key="1">
    <source>
        <dbReference type="SMART" id="SM00530"/>
    </source>
</evidence>
<dbReference type="Pfam" id="PF17765">
    <property type="entry name" value="MLTR_LBD"/>
    <property type="match status" value="1"/>
</dbReference>
<dbReference type="RefSeq" id="WP_344864355.1">
    <property type="nucleotide sequence ID" value="NZ_BAAAZN010000012.1"/>
</dbReference>
<evidence type="ECO:0000313" key="2">
    <source>
        <dbReference type="EMBL" id="GAA3562268.1"/>
    </source>
</evidence>
<dbReference type="InterPro" id="IPR010982">
    <property type="entry name" value="Lambda_DNA-bd_dom_sf"/>
</dbReference>
<comment type="caution">
    <text evidence="2">The sequence shown here is derived from an EMBL/GenBank/DDBJ whole genome shotgun (WGS) entry which is preliminary data.</text>
</comment>
<dbReference type="PANTHER" id="PTHR35010:SF3">
    <property type="entry name" value="BLL4873 PROTEIN"/>
    <property type="match status" value="1"/>
</dbReference>
<dbReference type="Gene3D" id="3.30.450.180">
    <property type="match status" value="1"/>
</dbReference>
<dbReference type="PANTHER" id="PTHR35010">
    <property type="entry name" value="BLL4672 PROTEIN-RELATED"/>
    <property type="match status" value="1"/>
</dbReference>
<gene>
    <name evidence="2" type="ORF">GCM10022222_52470</name>
</gene>
<organism evidence="2 3">
    <name type="scientific">Amycolatopsis ultiminotia</name>
    <dbReference type="NCBI Taxonomy" id="543629"/>
    <lineage>
        <taxon>Bacteria</taxon>
        <taxon>Bacillati</taxon>
        <taxon>Actinomycetota</taxon>
        <taxon>Actinomycetes</taxon>
        <taxon>Pseudonocardiales</taxon>
        <taxon>Pseudonocardiaceae</taxon>
        <taxon>Amycolatopsis</taxon>
    </lineage>
</organism>
<accession>A0ABP6X7K2</accession>
<proteinExistence type="predicted"/>
<dbReference type="Pfam" id="PF13560">
    <property type="entry name" value="HTH_31"/>
    <property type="match status" value="1"/>
</dbReference>
<feature type="domain" description="HTH cro/C1-type" evidence="1">
    <location>
        <begin position="8"/>
        <end position="80"/>
    </location>
</feature>
<sequence length="253" mass="27689">MRAGIGDFLRSRRARLTPEAVGLPAHGPRRTPGLRREEVAGLAGIGLDWYIRLEQGRAGTPSEATIAALAGALRLDETERRHLHALARGGPRAPFEREQVPDAIRRIVTDLDRPAYLTGQRWDLLVCNPAALRLFTGIAETPPQDRNLLRFLLLDPAARELFGAAWAGQAQYVVAQFRAAHDSWTPDPAFTGLAAQLAEQCPEFAGWWDRHDVAPGGIGRKVLHHPGGTSGWDYATFQASTDPALRLSVYTPA</sequence>
<evidence type="ECO:0000313" key="3">
    <source>
        <dbReference type="Proteomes" id="UP001500689"/>
    </source>
</evidence>
<dbReference type="InterPro" id="IPR001387">
    <property type="entry name" value="Cro/C1-type_HTH"/>
</dbReference>
<dbReference type="SUPFAM" id="SSF47413">
    <property type="entry name" value="lambda repressor-like DNA-binding domains"/>
    <property type="match status" value="1"/>
</dbReference>
<name>A0ABP6X7K2_9PSEU</name>
<dbReference type="CDD" id="cd00093">
    <property type="entry name" value="HTH_XRE"/>
    <property type="match status" value="1"/>
</dbReference>
<protein>
    <submittedName>
        <fullName evidence="2">Helix-turn-helix domain-containing protein</fullName>
    </submittedName>
</protein>
<dbReference type="EMBL" id="BAAAZN010000012">
    <property type="protein sequence ID" value="GAA3562268.1"/>
    <property type="molecule type" value="Genomic_DNA"/>
</dbReference>